<name>A0A6B0GS44_9EURY</name>
<dbReference type="RefSeq" id="WP_158206154.1">
    <property type="nucleotide sequence ID" value="NZ_WSZK01000036.1"/>
</dbReference>
<evidence type="ECO:0000256" key="1">
    <source>
        <dbReference type="SAM" id="MobiDB-lite"/>
    </source>
</evidence>
<dbReference type="AlphaFoldDB" id="A0A6B0GS44"/>
<keyword evidence="3" id="KW-1185">Reference proteome</keyword>
<accession>A0A6B0GS44</accession>
<dbReference type="EMBL" id="WSZK01000036">
    <property type="protein sequence ID" value="MWG36499.1"/>
    <property type="molecule type" value="Genomic_DNA"/>
</dbReference>
<feature type="region of interest" description="Disordered" evidence="1">
    <location>
        <begin position="30"/>
        <end position="49"/>
    </location>
</feature>
<protein>
    <submittedName>
        <fullName evidence="2">Uncharacterized protein</fullName>
    </submittedName>
</protein>
<evidence type="ECO:0000313" key="2">
    <source>
        <dbReference type="EMBL" id="MWG36499.1"/>
    </source>
</evidence>
<gene>
    <name evidence="2" type="ORF">GQS65_18750</name>
</gene>
<feature type="compositionally biased region" description="Basic and acidic residues" evidence="1">
    <location>
        <begin position="30"/>
        <end position="39"/>
    </location>
</feature>
<comment type="caution">
    <text evidence="2">The sequence shown here is derived from an EMBL/GenBank/DDBJ whole genome shotgun (WGS) entry which is preliminary data.</text>
</comment>
<dbReference type="Proteomes" id="UP000451471">
    <property type="component" value="Unassembled WGS sequence"/>
</dbReference>
<reference evidence="2 3" key="1">
    <citation type="submission" date="2019-12" db="EMBL/GenBank/DDBJ databases">
        <title>Halocatena pleomorpha gen. nov. sp. nov., an extremely halophilic archaeon of family Halobacteriaceae isolated from saltpan soil.</title>
        <authorList>
            <person name="Pal Y."/>
            <person name="Verma A."/>
            <person name="Krishnamurthi S."/>
            <person name="Kumar P."/>
        </authorList>
    </citation>
    <scope>NUCLEOTIDE SEQUENCE [LARGE SCALE GENOMIC DNA]</scope>
    <source>
        <strain evidence="2 3">JCM 16495</strain>
    </source>
</reference>
<proteinExistence type="predicted"/>
<sequence>MLRHRGAEFQPTDLRWLQSLLDMEARDHGGYGHLRREQGSETEEYDAGDRITTYERNVYRCLNCGEDVDGPWHERESEIAWGDGSA</sequence>
<evidence type="ECO:0000313" key="3">
    <source>
        <dbReference type="Proteomes" id="UP000451471"/>
    </source>
</evidence>
<organism evidence="2 3">
    <name type="scientific">Halomarina oriensis</name>
    <dbReference type="NCBI Taxonomy" id="671145"/>
    <lineage>
        <taxon>Archaea</taxon>
        <taxon>Methanobacteriati</taxon>
        <taxon>Methanobacteriota</taxon>
        <taxon>Stenosarchaea group</taxon>
        <taxon>Halobacteria</taxon>
        <taxon>Halobacteriales</taxon>
        <taxon>Natronomonadaceae</taxon>
        <taxon>Halomarina</taxon>
    </lineage>
</organism>